<dbReference type="PROSITE" id="PS50888">
    <property type="entry name" value="BHLH"/>
    <property type="match status" value="1"/>
</dbReference>
<dbReference type="Gene3D" id="4.10.280.10">
    <property type="entry name" value="Helix-loop-helix DNA-binding domain"/>
    <property type="match status" value="1"/>
</dbReference>
<dbReference type="SUPFAM" id="SSF47459">
    <property type="entry name" value="HLH, helix-loop-helix DNA-binding domain"/>
    <property type="match status" value="1"/>
</dbReference>
<feature type="region of interest" description="Disordered" evidence="5">
    <location>
        <begin position="512"/>
        <end position="544"/>
    </location>
</feature>
<evidence type="ECO:0000256" key="4">
    <source>
        <dbReference type="ARBA" id="ARBA00023242"/>
    </source>
</evidence>
<feature type="region of interest" description="Disordered" evidence="5">
    <location>
        <begin position="622"/>
        <end position="658"/>
    </location>
</feature>
<reference evidence="7" key="1">
    <citation type="submission" date="2024-02" db="EMBL/GenBank/DDBJ databases">
        <authorList>
            <consortium name="ELIXIR-Norway"/>
            <consortium name="Elixir Norway"/>
        </authorList>
    </citation>
    <scope>NUCLEOTIDE SEQUENCE</scope>
</reference>
<evidence type="ECO:0000259" key="6">
    <source>
        <dbReference type="PROSITE" id="PS50888"/>
    </source>
</evidence>
<proteinExistence type="predicted"/>
<protein>
    <recommendedName>
        <fullName evidence="6">BHLH domain-containing protein</fullName>
    </recommendedName>
</protein>
<evidence type="ECO:0000256" key="5">
    <source>
        <dbReference type="SAM" id="MobiDB-lite"/>
    </source>
</evidence>
<organism evidence="7 8">
    <name type="scientific">Sphagnum troendelagicum</name>
    <dbReference type="NCBI Taxonomy" id="128251"/>
    <lineage>
        <taxon>Eukaryota</taxon>
        <taxon>Viridiplantae</taxon>
        <taxon>Streptophyta</taxon>
        <taxon>Embryophyta</taxon>
        <taxon>Bryophyta</taxon>
        <taxon>Sphagnophytina</taxon>
        <taxon>Sphagnopsida</taxon>
        <taxon>Sphagnales</taxon>
        <taxon>Sphagnaceae</taxon>
        <taxon>Sphagnum</taxon>
    </lineage>
</organism>
<keyword evidence="4" id="KW-0539">Nucleus</keyword>
<evidence type="ECO:0000313" key="8">
    <source>
        <dbReference type="Proteomes" id="UP001497512"/>
    </source>
</evidence>
<dbReference type="PANTHER" id="PTHR45914:SF59">
    <property type="entry name" value="TRANSCRIPTION FACTOR BHLH83-LIKE"/>
    <property type="match status" value="1"/>
</dbReference>
<accession>A0ABP0TR61</accession>
<feature type="compositionally biased region" description="Pro residues" evidence="5">
    <location>
        <begin position="648"/>
        <end position="658"/>
    </location>
</feature>
<dbReference type="InterPro" id="IPR036638">
    <property type="entry name" value="HLH_DNA-bd_sf"/>
</dbReference>
<dbReference type="PANTHER" id="PTHR45914">
    <property type="entry name" value="TRANSCRIPTION FACTOR HEC3-RELATED"/>
    <property type="match status" value="1"/>
</dbReference>
<dbReference type="InterPro" id="IPR011598">
    <property type="entry name" value="bHLH_dom"/>
</dbReference>
<evidence type="ECO:0000256" key="3">
    <source>
        <dbReference type="ARBA" id="ARBA00023163"/>
    </source>
</evidence>
<sequence length="658" mass="70047">MEDVGLWQAYEAQALMYNAAPDNHQTASVADSPACTPQQSSFLPCWNESWLHAPRRPHEEIHDVSTLVSTPSLLMDTVSFEQRHHQQFIQAVSSSSSPELLQNIVVPCTGSDGLWQLPHHSSGGGSSLLASELYSCSSGGDDHSELHKSTTQIGHFSNMSMARTSNSDFQSGYSNDKLMIQPATSGAASTAAAAAAGGGAMMMSTRTHQFSGGTVAQMHATTAGGSVRRDSCLDELLQNPHKLYQLPVVVPEKTQMAAIMDPRFSPRGNGAAAATMNAQQENLPRQTGVAAAGGMKSMASFNPGPYVSSSRSAAAPAPAPAVGEGQEHGIVATHKTWFENKPGNNTTAPTNMPGFDKLGGSSAQRIVASQQQQQQQQQMVVRPQSLRNEWSSRRMMSSIPVVPLPVPWLKPVVDERTSNIVIMQPEAAAGTTTALKCALPRCPSPAAAASSGSTVAFINSRKRSILQGDSFEGSFQNIGKKPVAGGGVPWSDQDGCSRLEFLSTAAHKQVSQSTAGGSRALGPALNTNLKPRARQGSANDPQSIAARVRRERISERLKYLQALIPNGDKVDMVTMLEKAINYVQCLELQIRMLKDDSVWPKALGALPTTFHELLEIAGPEFAGSGQSKADVAEPKPKISAESIGEDPANPPPLTHTIH</sequence>
<dbReference type="SMART" id="SM00353">
    <property type="entry name" value="HLH"/>
    <property type="match status" value="1"/>
</dbReference>
<keyword evidence="3" id="KW-0804">Transcription</keyword>
<dbReference type="Proteomes" id="UP001497512">
    <property type="component" value="Chromosome 13"/>
</dbReference>
<keyword evidence="8" id="KW-1185">Reference proteome</keyword>
<comment type="subcellular location">
    <subcellularLocation>
        <location evidence="1">Nucleus</location>
    </subcellularLocation>
</comment>
<name>A0ABP0TR61_9BRYO</name>
<evidence type="ECO:0000313" key="7">
    <source>
        <dbReference type="EMBL" id="CAK9202308.1"/>
    </source>
</evidence>
<gene>
    <name evidence="7" type="ORF">CSSPTR1EN2_LOCUS6342</name>
</gene>
<dbReference type="InterPro" id="IPR045843">
    <property type="entry name" value="IND-like"/>
</dbReference>
<dbReference type="CDD" id="cd11454">
    <property type="entry name" value="bHLH_AtIND_like"/>
    <property type="match status" value="1"/>
</dbReference>
<feature type="domain" description="BHLH" evidence="6">
    <location>
        <begin position="537"/>
        <end position="586"/>
    </location>
</feature>
<dbReference type="Pfam" id="PF00010">
    <property type="entry name" value="HLH"/>
    <property type="match status" value="1"/>
</dbReference>
<dbReference type="EMBL" id="OZ019905">
    <property type="protein sequence ID" value="CAK9202308.1"/>
    <property type="molecule type" value="Genomic_DNA"/>
</dbReference>
<keyword evidence="2" id="KW-0805">Transcription regulation</keyword>
<evidence type="ECO:0000256" key="2">
    <source>
        <dbReference type="ARBA" id="ARBA00023015"/>
    </source>
</evidence>
<evidence type="ECO:0000256" key="1">
    <source>
        <dbReference type="ARBA" id="ARBA00004123"/>
    </source>
</evidence>